<keyword evidence="3" id="KW-1185">Reference proteome</keyword>
<feature type="domain" description="DUF2249" evidence="1">
    <location>
        <begin position="12"/>
        <end position="76"/>
    </location>
</feature>
<dbReference type="InterPro" id="IPR036868">
    <property type="entry name" value="TusA-like_sf"/>
</dbReference>
<dbReference type="KEGG" id="azq:G3580_05855"/>
<dbReference type="InterPro" id="IPR018720">
    <property type="entry name" value="DUF2249"/>
</dbReference>
<protein>
    <submittedName>
        <fullName evidence="2">DUF2249 domain-containing protein</fullName>
    </submittedName>
</protein>
<dbReference type="CDD" id="cd00291">
    <property type="entry name" value="SirA_YedF_YeeD"/>
    <property type="match status" value="1"/>
</dbReference>
<evidence type="ECO:0000313" key="3">
    <source>
        <dbReference type="Proteomes" id="UP000501991"/>
    </source>
</evidence>
<gene>
    <name evidence="2" type="ORF">G3580_05855</name>
</gene>
<dbReference type="EMBL" id="CP048836">
    <property type="protein sequence ID" value="QID17208.1"/>
    <property type="molecule type" value="Genomic_DNA"/>
</dbReference>
<dbReference type="Gene3D" id="3.30.110.40">
    <property type="entry name" value="TusA-like domain"/>
    <property type="match status" value="1"/>
</dbReference>
<accession>A0A6C1B2Z2</accession>
<sequence>MSNERAEPAVVVDARGMVPPEPLERTLEGLDVLGPGDTLLLIIPRQPGPLFDMLDQNGYTYEVSTREDGAFDIRIRQAG</sequence>
<dbReference type="Pfam" id="PF10006">
    <property type="entry name" value="DUF2249"/>
    <property type="match status" value="1"/>
</dbReference>
<evidence type="ECO:0000313" key="2">
    <source>
        <dbReference type="EMBL" id="QID17208.1"/>
    </source>
</evidence>
<dbReference type="RefSeq" id="WP_173764373.1">
    <property type="nucleotide sequence ID" value="NZ_CP048836.1"/>
</dbReference>
<evidence type="ECO:0000259" key="1">
    <source>
        <dbReference type="Pfam" id="PF10006"/>
    </source>
</evidence>
<dbReference type="AlphaFoldDB" id="A0A6C1B2Z2"/>
<dbReference type="Proteomes" id="UP000501991">
    <property type="component" value="Chromosome"/>
</dbReference>
<organism evidence="2 3">
    <name type="scientific">Nitrogeniibacter mangrovi</name>
    <dbReference type="NCBI Taxonomy" id="2016596"/>
    <lineage>
        <taxon>Bacteria</taxon>
        <taxon>Pseudomonadati</taxon>
        <taxon>Pseudomonadota</taxon>
        <taxon>Betaproteobacteria</taxon>
        <taxon>Rhodocyclales</taxon>
        <taxon>Zoogloeaceae</taxon>
        <taxon>Nitrogeniibacter</taxon>
    </lineage>
</organism>
<proteinExistence type="predicted"/>
<reference evidence="2 3" key="1">
    <citation type="submission" date="2020-02" db="EMBL/GenBank/DDBJ databases">
        <title>Nitrogenibacter mangrovi gen. nov., sp. nov. isolated from mangrove sediment, a denitrifying betaproteobacterium.</title>
        <authorList>
            <person name="Liao H."/>
            <person name="Tian Y."/>
        </authorList>
    </citation>
    <scope>NUCLEOTIDE SEQUENCE [LARGE SCALE GENOMIC DNA]</scope>
    <source>
        <strain evidence="2 3">M9-3-2</strain>
    </source>
</reference>
<name>A0A6C1B2Z2_9RHOO</name>
<dbReference type="SUPFAM" id="SSF64307">
    <property type="entry name" value="SirA-like"/>
    <property type="match status" value="1"/>
</dbReference>